<name>F0V2Q3_MYCS3</name>
<proteinExistence type="predicted"/>
<dbReference type="KEGG" id="msk:MSUIS_00320"/>
<accession>F0V2Q3</accession>
<evidence type="ECO:0000313" key="2">
    <source>
        <dbReference type="EMBL" id="CBZ40125.1"/>
    </source>
</evidence>
<feature type="region of interest" description="Disordered" evidence="1">
    <location>
        <begin position="187"/>
        <end position="216"/>
    </location>
</feature>
<dbReference type="Proteomes" id="UP000008645">
    <property type="component" value="Chromosome"/>
</dbReference>
<feature type="region of interest" description="Disordered" evidence="1">
    <location>
        <begin position="110"/>
        <end position="135"/>
    </location>
</feature>
<organism evidence="2 3">
    <name type="scientific">Mycoplasma suis (strain KI_3806)</name>
    <dbReference type="NCBI Taxonomy" id="708248"/>
    <lineage>
        <taxon>Bacteria</taxon>
        <taxon>Bacillati</taxon>
        <taxon>Mycoplasmatota</taxon>
        <taxon>Mollicutes</taxon>
        <taxon>Mycoplasmataceae</taxon>
        <taxon>Mycoplasma</taxon>
    </lineage>
</organism>
<evidence type="ECO:0000313" key="3">
    <source>
        <dbReference type="Proteomes" id="UP000008645"/>
    </source>
</evidence>
<gene>
    <name evidence="2" type="ORF">MSUIS_00320</name>
</gene>
<protein>
    <submittedName>
        <fullName evidence="2">Uncharacterized protein</fullName>
    </submittedName>
</protein>
<feature type="compositionally biased region" description="Basic and acidic residues" evidence="1">
    <location>
        <begin position="116"/>
        <end position="129"/>
    </location>
</feature>
<feature type="compositionally biased region" description="Basic and acidic residues" evidence="1">
    <location>
        <begin position="194"/>
        <end position="207"/>
    </location>
</feature>
<dbReference type="AlphaFoldDB" id="F0V2Q3"/>
<feature type="region of interest" description="Disordered" evidence="1">
    <location>
        <begin position="37"/>
        <end position="71"/>
    </location>
</feature>
<evidence type="ECO:0000256" key="1">
    <source>
        <dbReference type="SAM" id="MobiDB-lite"/>
    </source>
</evidence>
<reference evidence="2 3" key="1">
    <citation type="journal article" date="2011" name="J. Bacteriol.">
        <title>Complete genome sequence of the hemotrophic Mycoplasma suis strain KI3806.</title>
        <authorList>
            <person name="Oehlerking J."/>
            <person name="Kube M."/>
            <person name="Felder K.M."/>
            <person name="Matter D."/>
            <person name="Wittenbrink M.M."/>
            <person name="Schwarzenbach S."/>
            <person name="Kramer M.M."/>
            <person name="Hoelzle K."/>
            <person name="Hoelzle L.E."/>
        </authorList>
    </citation>
    <scope>NUCLEOTIDE SEQUENCE [LARGE SCALE GENOMIC DNA]</scope>
    <source>
        <strain evidence="3">KI_3806</strain>
    </source>
</reference>
<dbReference type="HOGENOM" id="CLU_071552_0_0_14"/>
<dbReference type="RefSeq" id="WP_013608738.1">
    <property type="nucleotide sequence ID" value="NC_015153.1"/>
</dbReference>
<feature type="compositionally biased region" description="Polar residues" evidence="1">
    <location>
        <begin position="37"/>
        <end position="55"/>
    </location>
</feature>
<sequence length="301" mass="33598">MAFFGGLSTKILSVVVLSLAGSGAIAGSVIYKNSHQNLSEDSGKNSENSDNNLDSQKGGEISPFPIISEGAQPSSQPEVLLITKDPSLLQEPASSKEQLLQQSLVSSEQINLEVSSPEKPKNSTEETTKKTRKPRREIKEVTIQEKIEQEIKQRKIYLESLYKDSVGGETQANYKACVFYQENEEFDENDSDISEGRTKKDESHDSCDGQTIWSSNKFDGTKGKGFWVRGQEEMAKKLLEKNLSELETLGFANSKEINDSANIFSNLKNDVCLVNHSQREEKKWVEISCSFEKSNELVKEI</sequence>
<dbReference type="EMBL" id="FQ790233">
    <property type="protein sequence ID" value="CBZ40125.1"/>
    <property type="molecule type" value="Genomic_DNA"/>
</dbReference>